<accession>A0A6J4UNU7</accession>
<keyword evidence="1" id="KW-0472">Membrane</keyword>
<feature type="transmembrane region" description="Helical" evidence="1">
    <location>
        <begin position="129"/>
        <end position="150"/>
    </location>
</feature>
<feature type="transmembrane region" description="Helical" evidence="1">
    <location>
        <begin position="78"/>
        <end position="99"/>
    </location>
</feature>
<evidence type="ECO:0008006" key="3">
    <source>
        <dbReference type="Google" id="ProtNLM"/>
    </source>
</evidence>
<keyword evidence="1" id="KW-0812">Transmembrane</keyword>
<evidence type="ECO:0000256" key="1">
    <source>
        <dbReference type="SAM" id="Phobius"/>
    </source>
</evidence>
<feature type="transmembrane region" description="Helical" evidence="1">
    <location>
        <begin position="47"/>
        <end position="71"/>
    </location>
</feature>
<keyword evidence="1" id="KW-1133">Transmembrane helix</keyword>
<name>A0A6J4UNU7_9CYAN</name>
<reference evidence="2" key="1">
    <citation type="submission" date="2020-02" db="EMBL/GenBank/DDBJ databases">
        <authorList>
            <person name="Meier V. D."/>
        </authorList>
    </citation>
    <scope>NUCLEOTIDE SEQUENCE</scope>
    <source>
        <strain evidence="2">AVDCRST_MAG81</strain>
    </source>
</reference>
<dbReference type="AlphaFoldDB" id="A0A6J4UNU7"/>
<protein>
    <recommendedName>
        <fullName evidence="3">DUF1772 domain-containing protein</fullName>
    </recommendedName>
</protein>
<organism evidence="2">
    <name type="scientific">uncultured Synechococcales cyanobacterium</name>
    <dbReference type="NCBI Taxonomy" id="1936017"/>
    <lineage>
        <taxon>Bacteria</taxon>
        <taxon>Bacillati</taxon>
        <taxon>Cyanobacteriota</taxon>
        <taxon>Cyanophyceae</taxon>
        <taxon>Synechococcales</taxon>
        <taxon>environmental samples</taxon>
    </lineage>
</organism>
<proteinExistence type="predicted"/>
<dbReference type="EMBL" id="CADCWO010000002">
    <property type="protein sequence ID" value="CAA9552587.1"/>
    <property type="molecule type" value="Genomic_DNA"/>
</dbReference>
<evidence type="ECO:0000313" key="2">
    <source>
        <dbReference type="EMBL" id="CAA9552587.1"/>
    </source>
</evidence>
<sequence>MILKTARFVSLLLTALATGVAFCHLLELPNKMALPASTWLEVQKVLYNGFGRIIGPAEYVALIATVVVLLLVRKRRTVFVLTLTAGLCIAVALIVWIRFVGPANLRVDTATSVPIDWMQVRDQWEYGHAARAVLFIVGLVALLLSMLADIPTSNTQSVR</sequence>
<gene>
    <name evidence="2" type="ORF">AVDCRST_MAG81-266</name>
</gene>